<dbReference type="Proteomes" id="UP000035579">
    <property type="component" value="Chromosome"/>
</dbReference>
<gene>
    <name evidence="1" type="ORF">AA314_05375</name>
</gene>
<accession>A0AAC8QAH4</accession>
<evidence type="ECO:0000313" key="1">
    <source>
        <dbReference type="EMBL" id="AKJ03749.1"/>
    </source>
</evidence>
<protein>
    <submittedName>
        <fullName evidence="1">Glutamate synthase [NADPH] large chain</fullName>
    </submittedName>
</protein>
<dbReference type="EMBL" id="CP011509">
    <property type="protein sequence ID" value="AKJ03749.1"/>
    <property type="molecule type" value="Genomic_DNA"/>
</dbReference>
<name>A0AAC8QAH4_9BACT</name>
<sequence length="161" mass="17764">MMRREAGGKRWERLARPPALLDLERELVVLRLYRGYLPPNLHDRPLLTEDDLLLGVHALEQMLPPDLADALQSALLRHPALLVGLSMFSWDHRMLLYRLFGSQALPPGSLAVVEPGGQQECGLWEEGRGLPGKAPLRNVFEASGEVLTALLEAQGSGGRTS</sequence>
<evidence type="ECO:0000313" key="2">
    <source>
        <dbReference type="Proteomes" id="UP000035579"/>
    </source>
</evidence>
<organism evidence="1 2">
    <name type="scientific">Archangium gephyra</name>
    <dbReference type="NCBI Taxonomy" id="48"/>
    <lineage>
        <taxon>Bacteria</taxon>
        <taxon>Pseudomonadati</taxon>
        <taxon>Myxococcota</taxon>
        <taxon>Myxococcia</taxon>
        <taxon>Myxococcales</taxon>
        <taxon>Cystobacterineae</taxon>
        <taxon>Archangiaceae</taxon>
        <taxon>Archangium</taxon>
    </lineage>
</organism>
<dbReference type="RefSeq" id="WP_156349895.1">
    <property type="nucleotide sequence ID" value="NZ_CP011509.1"/>
</dbReference>
<dbReference type="KEGG" id="age:AA314_05375"/>
<proteinExistence type="predicted"/>
<dbReference type="AlphaFoldDB" id="A0AAC8QAH4"/>
<reference evidence="1 2" key="1">
    <citation type="submission" date="2015-05" db="EMBL/GenBank/DDBJ databases">
        <title>Genome assembly of Archangium gephyra DSM 2261.</title>
        <authorList>
            <person name="Sharma G."/>
            <person name="Subramanian S."/>
        </authorList>
    </citation>
    <scope>NUCLEOTIDE SEQUENCE [LARGE SCALE GENOMIC DNA]</scope>
    <source>
        <strain evidence="1 2">DSM 2261</strain>
    </source>
</reference>